<dbReference type="InterPro" id="IPR056136">
    <property type="entry name" value="DUF7719"/>
</dbReference>
<sequence>MDTPRNRKQRRAAAAAATTAESTQTTSSRVSDIPLALPDRSGDSKSNVPTLYDIIEKRQKELLKQADVLNAGSTPRAQHGRPSKSTGTRIVTVDEAGNLVDADGKVESELLVGRRKGAGQRSQRQRTAPSKDDSKVENDEDDNEDPDEDEDDESEIQGKDESLPPLLDTILLSIPLTTLHLTLAYLAAHQYAESTNVLGLIKESVFLTFPLLTFLVHFVHGHIVSLRLHHSLGFLASGSQPVSVLPLTRDKLSVSFLLRLVFPPTPRTLILLPIAALLGSHLIVVTNGEPYYAVMKKAPAYGTMWIWCILEMSFGPAALGALGPLAWGVYWKGYQIV</sequence>
<feature type="compositionally biased region" description="Low complexity" evidence="1">
    <location>
        <begin position="12"/>
        <end position="28"/>
    </location>
</feature>
<feature type="compositionally biased region" description="Acidic residues" evidence="1">
    <location>
        <begin position="138"/>
        <end position="155"/>
    </location>
</feature>
<proteinExistence type="predicted"/>
<keyword evidence="2" id="KW-0472">Membrane</keyword>
<keyword evidence="2" id="KW-0812">Transmembrane</keyword>
<keyword evidence="2" id="KW-1133">Transmembrane helix</keyword>
<feature type="domain" description="DUF7719" evidence="3">
    <location>
        <begin position="267"/>
        <end position="336"/>
    </location>
</feature>
<dbReference type="PANTHER" id="PTHR37846">
    <property type="entry name" value="YALI0B21296P"/>
    <property type="match status" value="1"/>
</dbReference>
<keyword evidence="5" id="KW-1185">Reference proteome</keyword>
<dbReference type="Proteomes" id="UP001148312">
    <property type="component" value="Unassembled WGS sequence"/>
</dbReference>
<accession>A0A9X0BXR1</accession>
<evidence type="ECO:0000313" key="5">
    <source>
        <dbReference type="Proteomes" id="UP001148312"/>
    </source>
</evidence>
<feature type="region of interest" description="Disordered" evidence="1">
    <location>
        <begin position="111"/>
        <end position="161"/>
    </location>
</feature>
<evidence type="ECO:0000256" key="1">
    <source>
        <dbReference type="SAM" id="MobiDB-lite"/>
    </source>
</evidence>
<name>A0A9X0BXR1_9EURO</name>
<dbReference type="GeneID" id="81623766"/>
<dbReference type="PANTHER" id="PTHR37846:SF1">
    <property type="entry name" value="DEACETYLASE-LIKE PROTEIN"/>
    <property type="match status" value="1"/>
</dbReference>
<dbReference type="Pfam" id="PF24841">
    <property type="entry name" value="DUF7719"/>
    <property type="match status" value="1"/>
</dbReference>
<dbReference type="EMBL" id="JAPWDQ010000004">
    <property type="protein sequence ID" value="KAJ5489025.1"/>
    <property type="molecule type" value="Genomic_DNA"/>
</dbReference>
<reference evidence="4" key="2">
    <citation type="journal article" date="2023" name="IMA Fungus">
        <title>Comparative genomic study of the Penicillium genus elucidates a diverse pangenome and 15 lateral gene transfer events.</title>
        <authorList>
            <person name="Petersen C."/>
            <person name="Sorensen T."/>
            <person name="Nielsen M.R."/>
            <person name="Sondergaard T.E."/>
            <person name="Sorensen J.L."/>
            <person name="Fitzpatrick D.A."/>
            <person name="Frisvad J.C."/>
            <person name="Nielsen K.L."/>
        </authorList>
    </citation>
    <scope>NUCLEOTIDE SEQUENCE</scope>
    <source>
        <strain evidence="4">IBT 30728</strain>
    </source>
</reference>
<protein>
    <recommendedName>
        <fullName evidence="3">DUF7719 domain-containing protein</fullName>
    </recommendedName>
</protein>
<evidence type="ECO:0000313" key="4">
    <source>
        <dbReference type="EMBL" id="KAJ5489025.1"/>
    </source>
</evidence>
<comment type="caution">
    <text evidence="4">The sequence shown here is derived from an EMBL/GenBank/DDBJ whole genome shotgun (WGS) entry which is preliminary data.</text>
</comment>
<feature type="region of interest" description="Disordered" evidence="1">
    <location>
        <begin position="1"/>
        <end position="48"/>
    </location>
</feature>
<feature type="transmembrane region" description="Helical" evidence="2">
    <location>
        <begin position="200"/>
        <end position="219"/>
    </location>
</feature>
<feature type="region of interest" description="Disordered" evidence="1">
    <location>
        <begin position="66"/>
        <end position="90"/>
    </location>
</feature>
<evidence type="ECO:0000259" key="3">
    <source>
        <dbReference type="Pfam" id="PF24841"/>
    </source>
</evidence>
<organism evidence="4 5">
    <name type="scientific">Penicillium diatomitis</name>
    <dbReference type="NCBI Taxonomy" id="2819901"/>
    <lineage>
        <taxon>Eukaryota</taxon>
        <taxon>Fungi</taxon>
        <taxon>Dikarya</taxon>
        <taxon>Ascomycota</taxon>
        <taxon>Pezizomycotina</taxon>
        <taxon>Eurotiomycetes</taxon>
        <taxon>Eurotiomycetidae</taxon>
        <taxon>Eurotiales</taxon>
        <taxon>Aspergillaceae</taxon>
        <taxon>Penicillium</taxon>
    </lineage>
</organism>
<dbReference type="RefSeq" id="XP_056791058.1">
    <property type="nucleotide sequence ID" value="XM_056933517.1"/>
</dbReference>
<reference evidence="4" key="1">
    <citation type="submission" date="2022-12" db="EMBL/GenBank/DDBJ databases">
        <authorList>
            <person name="Petersen C."/>
        </authorList>
    </citation>
    <scope>NUCLEOTIDE SEQUENCE</scope>
    <source>
        <strain evidence="4">IBT 30728</strain>
    </source>
</reference>
<feature type="transmembrane region" description="Helical" evidence="2">
    <location>
        <begin position="304"/>
        <end position="331"/>
    </location>
</feature>
<dbReference type="AlphaFoldDB" id="A0A9X0BXR1"/>
<feature type="transmembrane region" description="Helical" evidence="2">
    <location>
        <begin position="268"/>
        <end position="284"/>
    </location>
</feature>
<feature type="compositionally biased region" description="Basic residues" evidence="1">
    <location>
        <begin position="1"/>
        <end position="11"/>
    </location>
</feature>
<evidence type="ECO:0000256" key="2">
    <source>
        <dbReference type="SAM" id="Phobius"/>
    </source>
</evidence>
<gene>
    <name evidence="4" type="ORF">N7539_003915</name>
</gene>